<gene>
    <name evidence="1" type="ORF">SASPL_114929</name>
</gene>
<reference evidence="1" key="2">
    <citation type="submission" date="2020-08" db="EMBL/GenBank/DDBJ databases">
        <title>Plant Genome Project.</title>
        <authorList>
            <person name="Zhang R.-G."/>
        </authorList>
    </citation>
    <scope>NUCLEOTIDE SEQUENCE</scope>
    <source>
        <strain evidence="1">Huo1</strain>
        <tissue evidence="1">Leaf</tissue>
    </source>
</reference>
<sequence>MGVCMTMFTVPIAVPWDGSGGGGDWVMEDLRLTWSLPECQGCEVGGGVCGYGRNRSGVVGEITCYSDHGTVEWRAVRSRGLMTQPSSHTKKSYWAKANAFPDLMASHVLYV</sequence>
<organism evidence="1">
    <name type="scientific">Salvia splendens</name>
    <name type="common">Scarlet sage</name>
    <dbReference type="NCBI Taxonomy" id="180675"/>
    <lineage>
        <taxon>Eukaryota</taxon>
        <taxon>Viridiplantae</taxon>
        <taxon>Streptophyta</taxon>
        <taxon>Embryophyta</taxon>
        <taxon>Tracheophyta</taxon>
        <taxon>Spermatophyta</taxon>
        <taxon>Magnoliopsida</taxon>
        <taxon>eudicotyledons</taxon>
        <taxon>Gunneridae</taxon>
        <taxon>Pentapetalae</taxon>
        <taxon>asterids</taxon>
        <taxon>lamiids</taxon>
        <taxon>Lamiales</taxon>
        <taxon>Lamiaceae</taxon>
        <taxon>Nepetoideae</taxon>
        <taxon>Mentheae</taxon>
        <taxon>Salviinae</taxon>
        <taxon>Salvia</taxon>
        <taxon>Salvia subgen. Calosphace</taxon>
        <taxon>core Calosphace</taxon>
    </lineage>
</organism>
<dbReference type="Proteomes" id="UP000298416">
    <property type="component" value="Unassembled WGS sequence"/>
</dbReference>
<accession>A0A8X9A1M9</accession>
<dbReference type="EMBL" id="PNBA02000005">
    <property type="protein sequence ID" value="KAG6424511.1"/>
    <property type="molecule type" value="Genomic_DNA"/>
</dbReference>
<evidence type="ECO:0000313" key="2">
    <source>
        <dbReference type="Proteomes" id="UP000298416"/>
    </source>
</evidence>
<reference evidence="1" key="1">
    <citation type="submission" date="2018-01" db="EMBL/GenBank/DDBJ databases">
        <authorList>
            <person name="Mao J.F."/>
        </authorList>
    </citation>
    <scope>NUCLEOTIDE SEQUENCE</scope>
    <source>
        <strain evidence="1">Huo1</strain>
        <tissue evidence="1">Leaf</tissue>
    </source>
</reference>
<dbReference type="AlphaFoldDB" id="A0A8X9A1M9"/>
<proteinExistence type="predicted"/>
<protein>
    <submittedName>
        <fullName evidence="1">Uncharacterized protein</fullName>
    </submittedName>
</protein>
<evidence type="ECO:0000313" key="1">
    <source>
        <dbReference type="EMBL" id="KAG6424511.1"/>
    </source>
</evidence>
<name>A0A8X9A1M9_SALSN</name>
<comment type="caution">
    <text evidence="1">The sequence shown here is derived from an EMBL/GenBank/DDBJ whole genome shotgun (WGS) entry which is preliminary data.</text>
</comment>
<keyword evidence="2" id="KW-1185">Reference proteome</keyword>